<dbReference type="SUPFAM" id="SSF47446">
    <property type="entry name" value="Signal peptide-binding domain"/>
    <property type="match status" value="1"/>
</dbReference>
<proteinExistence type="predicted"/>
<evidence type="ECO:0000313" key="3">
    <source>
        <dbReference type="Proteomes" id="UP000886595"/>
    </source>
</evidence>
<comment type="caution">
    <text evidence="2">The sequence shown here is derived from an EMBL/GenBank/DDBJ whole genome shotgun (WGS) entry which is preliminary data.</text>
</comment>
<feature type="region of interest" description="Disordered" evidence="1">
    <location>
        <begin position="1"/>
        <end position="21"/>
    </location>
</feature>
<evidence type="ECO:0000256" key="1">
    <source>
        <dbReference type="SAM" id="MobiDB-lite"/>
    </source>
</evidence>
<gene>
    <name evidence="2" type="ORF">Bca52824_021817</name>
</gene>
<evidence type="ECO:0000313" key="2">
    <source>
        <dbReference type="EMBL" id="KAG2310260.1"/>
    </source>
</evidence>
<protein>
    <submittedName>
        <fullName evidence="2">Uncharacterized protein</fullName>
    </submittedName>
</protein>
<organism evidence="2 3">
    <name type="scientific">Brassica carinata</name>
    <name type="common">Ethiopian mustard</name>
    <name type="synonym">Abyssinian cabbage</name>
    <dbReference type="NCBI Taxonomy" id="52824"/>
    <lineage>
        <taxon>Eukaryota</taxon>
        <taxon>Viridiplantae</taxon>
        <taxon>Streptophyta</taxon>
        <taxon>Embryophyta</taxon>
        <taxon>Tracheophyta</taxon>
        <taxon>Spermatophyta</taxon>
        <taxon>Magnoliopsida</taxon>
        <taxon>eudicotyledons</taxon>
        <taxon>Gunneridae</taxon>
        <taxon>Pentapetalae</taxon>
        <taxon>rosids</taxon>
        <taxon>malvids</taxon>
        <taxon>Brassicales</taxon>
        <taxon>Brassicaceae</taxon>
        <taxon>Brassiceae</taxon>
        <taxon>Brassica</taxon>
    </lineage>
</organism>
<dbReference type="InterPro" id="IPR036891">
    <property type="entry name" value="Signal_recog_part_SRP54_M_sf"/>
</dbReference>
<dbReference type="GO" id="GO:0006614">
    <property type="term" value="P:SRP-dependent cotranslational protein targeting to membrane"/>
    <property type="evidence" value="ECO:0007669"/>
    <property type="project" value="InterPro"/>
</dbReference>
<dbReference type="EMBL" id="JAAMPC010000005">
    <property type="protein sequence ID" value="KAG2310260.1"/>
    <property type="molecule type" value="Genomic_DNA"/>
</dbReference>
<dbReference type="GO" id="GO:0008312">
    <property type="term" value="F:7S RNA binding"/>
    <property type="evidence" value="ECO:0007669"/>
    <property type="project" value="InterPro"/>
</dbReference>
<dbReference type="GO" id="GO:0048500">
    <property type="term" value="C:signal recognition particle"/>
    <property type="evidence" value="ECO:0007669"/>
    <property type="project" value="InterPro"/>
</dbReference>
<feature type="region of interest" description="Disordered" evidence="1">
    <location>
        <begin position="93"/>
        <end position="132"/>
    </location>
</feature>
<name>A0A8X7VFW0_BRACI</name>
<accession>A0A8X7VFW0</accession>
<dbReference type="Gene3D" id="1.10.260.30">
    <property type="entry name" value="Signal recognition particle, SRP54 subunit, M-domain"/>
    <property type="match status" value="1"/>
</dbReference>
<dbReference type="OrthoDB" id="1726319at2759"/>
<reference evidence="2 3" key="1">
    <citation type="submission" date="2020-02" db="EMBL/GenBank/DDBJ databases">
        <authorList>
            <person name="Ma Q."/>
            <person name="Huang Y."/>
            <person name="Song X."/>
            <person name="Pei D."/>
        </authorList>
    </citation>
    <scope>NUCLEOTIDE SEQUENCE [LARGE SCALE GENOMIC DNA]</scope>
    <source>
        <strain evidence="2">Sxm20200214</strain>
        <tissue evidence="2">Leaf</tissue>
    </source>
</reference>
<keyword evidence="3" id="KW-1185">Reference proteome</keyword>
<sequence>MSQGKDITAVKNKNKAEMRQEDAEDLQKKIMSEKFDFKDFLKQTRAAAKVVQVSQLVAQIFQMRVKMKNLMGAMEGGANPAFTDLADAMKAEQKGLPGTARRKKKAESRKKFVESASRNPGPRGFGSGNLESKTTCFSLWDTWNLKNPKT</sequence>
<dbReference type="AlphaFoldDB" id="A0A8X7VFW0"/>
<dbReference type="Proteomes" id="UP000886595">
    <property type="component" value="Unassembled WGS sequence"/>
</dbReference>